<organism evidence="3 4">
    <name type="scientific">Rhizophagus irregularis</name>
    <dbReference type="NCBI Taxonomy" id="588596"/>
    <lineage>
        <taxon>Eukaryota</taxon>
        <taxon>Fungi</taxon>
        <taxon>Fungi incertae sedis</taxon>
        <taxon>Mucoromycota</taxon>
        <taxon>Glomeromycotina</taxon>
        <taxon>Glomeromycetes</taxon>
        <taxon>Glomerales</taxon>
        <taxon>Glomeraceae</taxon>
        <taxon>Rhizophagus</taxon>
    </lineage>
</organism>
<keyword evidence="2" id="KW-0812">Transmembrane</keyword>
<gene>
    <name evidence="3" type="ORF">RhiirC2_844647</name>
</gene>
<dbReference type="VEuPathDB" id="FungiDB:RhiirFUN_006053"/>
<name>A0A2N1NT59_9GLOM</name>
<dbReference type="VEuPathDB" id="FungiDB:RhiirA1_449392"/>
<keyword evidence="2" id="KW-1133">Transmembrane helix</keyword>
<evidence type="ECO:0000313" key="3">
    <source>
        <dbReference type="EMBL" id="PKK77092.1"/>
    </source>
</evidence>
<feature type="transmembrane region" description="Helical" evidence="2">
    <location>
        <begin position="12"/>
        <end position="37"/>
    </location>
</feature>
<comment type="caution">
    <text evidence="3">The sequence shown here is derived from an EMBL/GenBank/DDBJ whole genome shotgun (WGS) entry which is preliminary data.</text>
</comment>
<evidence type="ECO:0000256" key="1">
    <source>
        <dbReference type="SAM" id="MobiDB-lite"/>
    </source>
</evidence>
<reference evidence="3 4" key="1">
    <citation type="submission" date="2016-04" db="EMBL/GenBank/DDBJ databases">
        <title>Genome analyses suggest a sexual origin of heterokaryosis in a supposedly ancient asexual fungus.</title>
        <authorList>
            <person name="Ropars J."/>
            <person name="Sedzielewska K."/>
            <person name="Noel J."/>
            <person name="Charron P."/>
            <person name="Farinelli L."/>
            <person name="Marton T."/>
            <person name="Kruger M."/>
            <person name="Pelin A."/>
            <person name="Brachmann A."/>
            <person name="Corradi N."/>
        </authorList>
    </citation>
    <scope>NUCLEOTIDE SEQUENCE [LARGE SCALE GENOMIC DNA]</scope>
    <source>
        <strain evidence="3 4">C2</strain>
    </source>
</reference>
<dbReference type="AlphaFoldDB" id="A0A2N1NT59"/>
<protein>
    <submittedName>
        <fullName evidence="3">Uncharacterized protein</fullName>
    </submittedName>
</protein>
<feature type="region of interest" description="Disordered" evidence="1">
    <location>
        <begin position="106"/>
        <end position="162"/>
    </location>
</feature>
<dbReference type="VEuPathDB" id="FungiDB:FUN_003917"/>
<evidence type="ECO:0000313" key="4">
    <source>
        <dbReference type="Proteomes" id="UP000233469"/>
    </source>
</evidence>
<dbReference type="EMBL" id="LLXL01000148">
    <property type="protein sequence ID" value="PKK77092.1"/>
    <property type="molecule type" value="Genomic_DNA"/>
</dbReference>
<dbReference type="Proteomes" id="UP000233469">
    <property type="component" value="Unassembled WGS sequence"/>
</dbReference>
<sequence>MWYEYYYFINDILSYWSCLDMIFIPLTILGALIRLLCLRPHDELFSLPFEIPLPFIRTKTIFQNAIERIRVYLQISTMLQLPIIISHTTKVEESTKVEVSHTAKVKESTKVEDSHTAKVKESTKVEDSHTTKVEDSHTTKVKESHTLKVEESHTTKFKESHTTNVKEFHTTKESHTTKVIDSHTTNVKESHTTKESHNTKVVDSHTTNVNISTPTLSLPPTPPSSFILKPPNSNNPNKLFKELILKDDYFLYGCVQFPKYTGLFMIWLEEKIMEDEFGKKKWREFTNNKMKKKFIPFIF</sequence>
<proteinExistence type="predicted"/>
<evidence type="ECO:0000256" key="2">
    <source>
        <dbReference type="SAM" id="Phobius"/>
    </source>
</evidence>
<reference evidence="3 4" key="2">
    <citation type="submission" date="2017-10" db="EMBL/GenBank/DDBJ databases">
        <title>Extensive intraspecific genome diversity in a model arbuscular mycorrhizal fungus.</title>
        <authorList>
            <person name="Chen E.C.H."/>
            <person name="Morin E."/>
            <person name="Baudet D."/>
            <person name="Noel J."/>
            <person name="Ndikumana S."/>
            <person name="Charron P."/>
            <person name="St-Onge C."/>
            <person name="Giorgi J."/>
            <person name="Grigoriev I.V."/>
            <person name="Roux C."/>
            <person name="Martin F.M."/>
            <person name="Corradi N."/>
        </authorList>
    </citation>
    <scope>NUCLEOTIDE SEQUENCE [LARGE SCALE GENOMIC DNA]</scope>
    <source>
        <strain evidence="3 4">C2</strain>
    </source>
</reference>
<accession>A0A2N1NT59</accession>
<keyword evidence="2" id="KW-0472">Membrane</keyword>